<dbReference type="Gene3D" id="4.10.60.10">
    <property type="entry name" value="Zinc finger, CCHC-type"/>
    <property type="match status" value="1"/>
</dbReference>
<name>A0ABD1P5G6_9LAMI</name>
<proteinExistence type="predicted"/>
<evidence type="ECO:0000313" key="4">
    <source>
        <dbReference type="Proteomes" id="UP001604277"/>
    </source>
</evidence>
<organism evidence="3 4">
    <name type="scientific">Forsythia ovata</name>
    <dbReference type="NCBI Taxonomy" id="205694"/>
    <lineage>
        <taxon>Eukaryota</taxon>
        <taxon>Viridiplantae</taxon>
        <taxon>Streptophyta</taxon>
        <taxon>Embryophyta</taxon>
        <taxon>Tracheophyta</taxon>
        <taxon>Spermatophyta</taxon>
        <taxon>Magnoliopsida</taxon>
        <taxon>eudicotyledons</taxon>
        <taxon>Gunneridae</taxon>
        <taxon>Pentapetalae</taxon>
        <taxon>asterids</taxon>
        <taxon>lamiids</taxon>
        <taxon>Lamiales</taxon>
        <taxon>Oleaceae</taxon>
        <taxon>Forsythieae</taxon>
        <taxon>Forsythia</taxon>
    </lineage>
</organism>
<accession>A0ABD1P5G6</accession>
<dbReference type="GO" id="GO:0000428">
    <property type="term" value="C:DNA-directed RNA polymerase complex"/>
    <property type="evidence" value="ECO:0007669"/>
    <property type="project" value="UniProtKB-KW"/>
</dbReference>
<evidence type="ECO:0000259" key="2">
    <source>
        <dbReference type="PROSITE" id="PS50158"/>
    </source>
</evidence>
<gene>
    <name evidence="3" type="ORF">Fot_55121</name>
</gene>
<dbReference type="InterPro" id="IPR001878">
    <property type="entry name" value="Znf_CCHC"/>
</dbReference>
<comment type="caution">
    <text evidence="3">The sequence shown here is derived from an EMBL/GenBank/DDBJ whole genome shotgun (WGS) entry which is preliminary data.</text>
</comment>
<evidence type="ECO:0000256" key="1">
    <source>
        <dbReference type="PROSITE-ProRule" id="PRU00047"/>
    </source>
</evidence>
<protein>
    <submittedName>
        <fullName evidence="3">DNA-directed RNA polymerase 1B</fullName>
    </submittedName>
</protein>
<keyword evidence="3" id="KW-0804">Transcription</keyword>
<evidence type="ECO:0000313" key="3">
    <source>
        <dbReference type="EMBL" id="KAL2459103.1"/>
    </source>
</evidence>
<reference evidence="4" key="1">
    <citation type="submission" date="2024-07" db="EMBL/GenBank/DDBJ databases">
        <title>Two chromosome-level genome assemblies of Korean endemic species Abeliophyllum distichum and Forsythia ovata (Oleaceae).</title>
        <authorList>
            <person name="Jang H."/>
        </authorList>
    </citation>
    <scope>NUCLEOTIDE SEQUENCE [LARGE SCALE GENOMIC DNA]</scope>
</reference>
<feature type="domain" description="CCHC-type" evidence="2">
    <location>
        <begin position="9"/>
        <end position="24"/>
    </location>
</feature>
<dbReference type="EMBL" id="JBFOLJ010000024">
    <property type="protein sequence ID" value="KAL2459103.1"/>
    <property type="molecule type" value="Genomic_DNA"/>
</dbReference>
<keyword evidence="1" id="KW-0863">Zinc-finger</keyword>
<sequence>MIGKNKGICHSCRQPGHYLSTCPKKQRCPVCVNDFVKWMKVEKKSANIGRLFFCCSSNCGNFKWSDDNLNSDYDVGESSSVASGSSTAKDEIEELSRIFKIFAQITERQDVEISVNVIIHKGKGSTDENNKGKDKTEMN</sequence>
<keyword evidence="1" id="KW-0479">Metal-binding</keyword>
<keyword evidence="3" id="KW-0240">DNA-directed RNA polymerase</keyword>
<keyword evidence="1" id="KW-0862">Zinc</keyword>
<dbReference type="AlphaFoldDB" id="A0ABD1P5G6"/>
<keyword evidence="4" id="KW-1185">Reference proteome</keyword>
<dbReference type="GO" id="GO:0008270">
    <property type="term" value="F:zinc ion binding"/>
    <property type="evidence" value="ECO:0007669"/>
    <property type="project" value="UniProtKB-KW"/>
</dbReference>
<dbReference type="Proteomes" id="UP001604277">
    <property type="component" value="Unassembled WGS sequence"/>
</dbReference>
<dbReference type="PROSITE" id="PS50158">
    <property type="entry name" value="ZF_CCHC"/>
    <property type="match status" value="1"/>
</dbReference>